<dbReference type="Gene3D" id="1.20.970.10">
    <property type="entry name" value="Transferase, Pyrimidine Nucleoside Phosphorylase, Chain C"/>
    <property type="match status" value="1"/>
</dbReference>
<keyword evidence="8" id="KW-1185">Reference proteome</keyword>
<protein>
    <recommendedName>
        <fullName evidence="9">Anthranilate phosphoribosyltransferase</fullName>
    </recommendedName>
</protein>
<dbReference type="Proteomes" id="UP000502706">
    <property type="component" value="Chromosome"/>
</dbReference>
<accession>A0A6G8PYH7</accession>
<dbReference type="Pfam" id="PF00591">
    <property type="entry name" value="Glycos_transf_3"/>
    <property type="match status" value="1"/>
</dbReference>
<evidence type="ECO:0000256" key="3">
    <source>
        <dbReference type="ARBA" id="ARBA00022822"/>
    </source>
</evidence>
<keyword evidence="3" id="KW-0028">Amino-acid biosynthesis</keyword>
<keyword evidence="2" id="KW-0808">Transferase</keyword>
<proteinExistence type="predicted"/>
<gene>
    <name evidence="7" type="ORF">GBA65_12455</name>
</gene>
<keyword evidence="3" id="KW-0822">Tryptophan biosynthesis</keyword>
<keyword evidence="1" id="KW-0328">Glycosyltransferase</keyword>
<evidence type="ECO:0000259" key="5">
    <source>
        <dbReference type="Pfam" id="PF00591"/>
    </source>
</evidence>
<feature type="domain" description="Glycosyl transferase family 3 N-terminal" evidence="6">
    <location>
        <begin position="10"/>
        <end position="72"/>
    </location>
</feature>
<evidence type="ECO:0000256" key="1">
    <source>
        <dbReference type="ARBA" id="ARBA00022676"/>
    </source>
</evidence>
<dbReference type="Pfam" id="PF02885">
    <property type="entry name" value="Glycos_trans_3N"/>
    <property type="match status" value="1"/>
</dbReference>
<dbReference type="PANTHER" id="PTHR43285">
    <property type="entry name" value="ANTHRANILATE PHOSPHORIBOSYLTRANSFERASE"/>
    <property type="match status" value="1"/>
</dbReference>
<dbReference type="InterPro" id="IPR000312">
    <property type="entry name" value="Glycosyl_Trfase_fam3"/>
</dbReference>
<organism evidence="7 8">
    <name type="scientific">Rubrobacter marinus</name>
    <dbReference type="NCBI Taxonomy" id="2653852"/>
    <lineage>
        <taxon>Bacteria</taxon>
        <taxon>Bacillati</taxon>
        <taxon>Actinomycetota</taxon>
        <taxon>Rubrobacteria</taxon>
        <taxon>Rubrobacterales</taxon>
        <taxon>Rubrobacteraceae</taxon>
        <taxon>Rubrobacter</taxon>
    </lineage>
</organism>
<keyword evidence="4" id="KW-0057">Aromatic amino acid biosynthesis</keyword>
<dbReference type="EMBL" id="CP045121">
    <property type="protein sequence ID" value="QIN79197.1"/>
    <property type="molecule type" value="Genomic_DNA"/>
</dbReference>
<evidence type="ECO:0000256" key="4">
    <source>
        <dbReference type="ARBA" id="ARBA00023141"/>
    </source>
</evidence>
<dbReference type="GO" id="GO:0004048">
    <property type="term" value="F:anthranilate phosphoribosyltransferase activity"/>
    <property type="evidence" value="ECO:0007669"/>
    <property type="project" value="InterPro"/>
</dbReference>
<name>A0A6G8PYH7_9ACTN</name>
<evidence type="ECO:0000313" key="7">
    <source>
        <dbReference type="EMBL" id="QIN79197.1"/>
    </source>
</evidence>
<dbReference type="KEGG" id="rmar:GBA65_12455"/>
<dbReference type="SUPFAM" id="SSF52418">
    <property type="entry name" value="Nucleoside phosphorylase/phosphoribosyltransferase catalytic domain"/>
    <property type="match status" value="1"/>
</dbReference>
<dbReference type="Gene3D" id="3.40.1030.10">
    <property type="entry name" value="Nucleoside phosphorylase/phosphoribosyltransferase catalytic domain"/>
    <property type="match status" value="1"/>
</dbReference>
<reference evidence="7 8" key="1">
    <citation type="submission" date="2019-10" db="EMBL/GenBank/DDBJ databases">
        <title>Rubrobacter sp nov SCSIO 52915 isolated from a deep-sea sediment in the South China Sea.</title>
        <authorList>
            <person name="Chen R.W."/>
        </authorList>
    </citation>
    <scope>NUCLEOTIDE SEQUENCE [LARGE SCALE GENOMIC DNA]</scope>
    <source>
        <strain evidence="7 8">SCSIO 52915</strain>
    </source>
</reference>
<dbReference type="SUPFAM" id="SSF47648">
    <property type="entry name" value="Nucleoside phosphorylase/phosphoribosyltransferase N-terminal domain"/>
    <property type="match status" value="1"/>
</dbReference>
<evidence type="ECO:0000259" key="6">
    <source>
        <dbReference type="Pfam" id="PF02885"/>
    </source>
</evidence>
<sequence length="353" mass="36847">MSEGWREFAPYLKELARGPDSLQDLDPETAREATELILRGVATPAQAAGFFLIGRAKGNGAGELAGIARGLASLVRPIEVPEGPPVVAVSGGFDGKLRTTNVGAVSSLVAAAAGGRVVVLAGEDVPPKSGRTNLDALRNLGVGAPQTLAEATASLAEDGLAAVSPRSYLPELDGLRQLRREMVRRTALNVAEKLVSPVAGARMMVGITHRRPFLETMPDALRALGVERALVYQAVEGSDEAPPDGASSLLLVTPRGDKDARVAPEDLGLGRATRADIPWGGEEAEAESLLGALSGEEGPVLDMILYNAALRLWLADEETPLAEHVRRAREAISTGAASAVLDRMRRGAAVRGG</sequence>
<dbReference type="InterPro" id="IPR005940">
    <property type="entry name" value="Anthranilate_Pribosyl_Tfrase"/>
</dbReference>
<evidence type="ECO:0000313" key="8">
    <source>
        <dbReference type="Proteomes" id="UP000502706"/>
    </source>
</evidence>
<dbReference type="RefSeq" id="WP_166396858.1">
    <property type="nucleotide sequence ID" value="NZ_CP045121.1"/>
</dbReference>
<dbReference type="AlphaFoldDB" id="A0A6G8PYH7"/>
<dbReference type="InterPro" id="IPR017459">
    <property type="entry name" value="Glycosyl_Trfase_fam3_N_dom"/>
</dbReference>
<dbReference type="InterPro" id="IPR035902">
    <property type="entry name" value="Nuc_phospho_transferase"/>
</dbReference>
<evidence type="ECO:0000256" key="2">
    <source>
        <dbReference type="ARBA" id="ARBA00022679"/>
    </source>
</evidence>
<dbReference type="GO" id="GO:0005829">
    <property type="term" value="C:cytosol"/>
    <property type="evidence" value="ECO:0007669"/>
    <property type="project" value="TreeGrafter"/>
</dbReference>
<dbReference type="PANTHER" id="PTHR43285:SF2">
    <property type="entry name" value="ANTHRANILATE PHOSPHORIBOSYLTRANSFERASE"/>
    <property type="match status" value="1"/>
</dbReference>
<feature type="domain" description="Glycosyl transferase family 3" evidence="5">
    <location>
        <begin position="91"/>
        <end position="337"/>
    </location>
</feature>
<dbReference type="GO" id="GO:0000162">
    <property type="term" value="P:L-tryptophan biosynthetic process"/>
    <property type="evidence" value="ECO:0007669"/>
    <property type="project" value="UniProtKB-KW"/>
</dbReference>
<dbReference type="InterPro" id="IPR036320">
    <property type="entry name" value="Glycosyl_Trfase_fam3_N_dom_sf"/>
</dbReference>
<evidence type="ECO:0008006" key="9">
    <source>
        <dbReference type="Google" id="ProtNLM"/>
    </source>
</evidence>